<comment type="caution">
    <text evidence="1">The sequence shown here is derived from an EMBL/GenBank/DDBJ whole genome shotgun (WGS) entry which is preliminary data.</text>
</comment>
<name>A0ABV8QC37_9GAMM</name>
<gene>
    <name evidence="1" type="ORF">ACFOZ5_00175</name>
</gene>
<dbReference type="Proteomes" id="UP001595798">
    <property type="component" value="Unassembled WGS sequence"/>
</dbReference>
<accession>A0ABV8QC37</accession>
<organism evidence="1 2">
    <name type="scientific">Marinobacter lacisalsi</name>
    <dbReference type="NCBI Taxonomy" id="475979"/>
    <lineage>
        <taxon>Bacteria</taxon>
        <taxon>Pseudomonadati</taxon>
        <taxon>Pseudomonadota</taxon>
        <taxon>Gammaproteobacteria</taxon>
        <taxon>Pseudomonadales</taxon>
        <taxon>Marinobacteraceae</taxon>
        <taxon>Marinobacter</taxon>
    </lineage>
</organism>
<dbReference type="EMBL" id="JBHSDI010000001">
    <property type="protein sequence ID" value="MFC4257439.1"/>
    <property type="molecule type" value="Genomic_DNA"/>
</dbReference>
<dbReference type="SMART" id="SM00028">
    <property type="entry name" value="TPR"/>
    <property type="match status" value="3"/>
</dbReference>
<evidence type="ECO:0000313" key="2">
    <source>
        <dbReference type="Proteomes" id="UP001595798"/>
    </source>
</evidence>
<keyword evidence="2" id="KW-1185">Reference proteome</keyword>
<evidence type="ECO:0000313" key="1">
    <source>
        <dbReference type="EMBL" id="MFC4257439.1"/>
    </source>
</evidence>
<sequence length="409" mass="45566">MTSKPLTRCSEADGQLPASGFRSGRRALLPALRGRVAWGLLTLTVSAACLSEPAPIQTQFSDDQVLVTLPDLAPVTDTSFSNAGNLADQVQEHLNQARATGDPRFLGYAQRLLQDWPENRMTERLRVLRATLWQSLHRFDDARADLNRVLGGNPDRQQRIQALLTLANLEIVQGRYTEAEQACNRLQQHYPGLIAASCAAQVAARTGQAESAYQSLLAQAQQPQPRHSRASRAWAQGTLADIAAQLGREEAESHWRQTLALTPDDLYSRTQLADWLIQQRRYPDVIDLTDGHESVDALAVLRAIALEATGAPAAGALIQSLEERFAEARWRGNLLHQRDYARFLLDLQQQPQQALAHARDNWQDQREPMDTRLLLRAALASADDSTVTKTANWLATNRQQDARYPEVRP</sequence>
<dbReference type="Pfam" id="PF14559">
    <property type="entry name" value="TPR_19"/>
    <property type="match status" value="1"/>
</dbReference>
<reference evidence="2" key="1">
    <citation type="journal article" date="2019" name="Int. J. Syst. Evol. Microbiol.">
        <title>The Global Catalogue of Microorganisms (GCM) 10K type strain sequencing project: providing services to taxonomists for standard genome sequencing and annotation.</title>
        <authorList>
            <consortium name="The Broad Institute Genomics Platform"/>
            <consortium name="The Broad Institute Genome Sequencing Center for Infectious Disease"/>
            <person name="Wu L."/>
            <person name="Ma J."/>
        </authorList>
    </citation>
    <scope>NUCLEOTIDE SEQUENCE [LARGE SCALE GENOMIC DNA]</scope>
    <source>
        <strain evidence="2">CECT 7297</strain>
    </source>
</reference>
<protein>
    <recommendedName>
        <fullName evidence="3">Tetratricopeptide repeat protein</fullName>
    </recommendedName>
</protein>
<dbReference type="SUPFAM" id="SSF48452">
    <property type="entry name" value="TPR-like"/>
    <property type="match status" value="1"/>
</dbReference>
<proteinExistence type="predicted"/>
<evidence type="ECO:0008006" key="3">
    <source>
        <dbReference type="Google" id="ProtNLM"/>
    </source>
</evidence>
<dbReference type="InterPro" id="IPR019734">
    <property type="entry name" value="TPR_rpt"/>
</dbReference>
<dbReference type="Gene3D" id="1.25.40.10">
    <property type="entry name" value="Tetratricopeptide repeat domain"/>
    <property type="match status" value="2"/>
</dbReference>
<dbReference type="RefSeq" id="WP_379884560.1">
    <property type="nucleotide sequence ID" value="NZ_JBHSDI010000001.1"/>
</dbReference>
<dbReference type="InterPro" id="IPR011990">
    <property type="entry name" value="TPR-like_helical_dom_sf"/>
</dbReference>